<feature type="compositionally biased region" description="Basic and acidic residues" evidence="1">
    <location>
        <begin position="1"/>
        <end position="12"/>
    </location>
</feature>
<feature type="region of interest" description="Disordered" evidence="1">
    <location>
        <begin position="1"/>
        <end position="46"/>
    </location>
</feature>
<dbReference type="Pfam" id="PF20499">
    <property type="entry name" value="DUF6729"/>
    <property type="match status" value="1"/>
</dbReference>
<feature type="region of interest" description="Disordered" evidence="1">
    <location>
        <begin position="1095"/>
        <end position="1142"/>
    </location>
</feature>
<feature type="region of interest" description="Disordered" evidence="1">
    <location>
        <begin position="176"/>
        <end position="231"/>
    </location>
</feature>
<feature type="compositionally biased region" description="Polar residues" evidence="1">
    <location>
        <begin position="1095"/>
        <end position="1104"/>
    </location>
</feature>
<feature type="non-terminal residue" evidence="3">
    <location>
        <position position="1"/>
    </location>
</feature>
<feature type="domain" description="DUF6729" evidence="2">
    <location>
        <begin position="282"/>
        <end position="465"/>
    </location>
</feature>
<organism evidence="3 4">
    <name type="scientific">Electrophorus voltai</name>
    <dbReference type="NCBI Taxonomy" id="2609070"/>
    <lineage>
        <taxon>Eukaryota</taxon>
        <taxon>Metazoa</taxon>
        <taxon>Chordata</taxon>
        <taxon>Craniata</taxon>
        <taxon>Vertebrata</taxon>
        <taxon>Euteleostomi</taxon>
        <taxon>Actinopterygii</taxon>
        <taxon>Neopterygii</taxon>
        <taxon>Teleostei</taxon>
        <taxon>Ostariophysi</taxon>
        <taxon>Gymnotiformes</taxon>
        <taxon>Gymnotoidei</taxon>
        <taxon>Gymnotidae</taxon>
        <taxon>Electrophorus</taxon>
    </lineage>
</organism>
<dbReference type="Proteomes" id="UP001239994">
    <property type="component" value="Unassembled WGS sequence"/>
</dbReference>
<dbReference type="PANTHER" id="PTHR24401:SF29">
    <property type="entry name" value="SI:CH211-243P7.3-RELATED"/>
    <property type="match status" value="1"/>
</dbReference>
<reference evidence="3" key="1">
    <citation type="submission" date="2023-03" db="EMBL/GenBank/DDBJ databases">
        <title>Electrophorus voltai genome.</title>
        <authorList>
            <person name="Bian C."/>
        </authorList>
    </citation>
    <scope>NUCLEOTIDE SEQUENCE</scope>
    <source>
        <strain evidence="3">CB-2022</strain>
        <tissue evidence="3">Muscle</tissue>
    </source>
</reference>
<feature type="compositionally biased region" description="Low complexity" evidence="1">
    <location>
        <begin position="1126"/>
        <end position="1142"/>
    </location>
</feature>
<feature type="region of interest" description="Disordered" evidence="1">
    <location>
        <begin position="99"/>
        <end position="122"/>
    </location>
</feature>
<evidence type="ECO:0000313" key="4">
    <source>
        <dbReference type="Proteomes" id="UP001239994"/>
    </source>
</evidence>
<keyword evidence="4" id="KW-1185">Reference proteome</keyword>
<evidence type="ECO:0000259" key="2">
    <source>
        <dbReference type="Pfam" id="PF20499"/>
    </source>
</evidence>
<protein>
    <recommendedName>
        <fullName evidence="2">DUF6729 domain-containing protein</fullName>
    </recommendedName>
</protein>
<gene>
    <name evidence="3" type="ORF">P4O66_015197</name>
</gene>
<feature type="region of interest" description="Disordered" evidence="1">
    <location>
        <begin position="1045"/>
        <end position="1067"/>
    </location>
</feature>
<comment type="caution">
    <text evidence="3">The sequence shown here is derived from an EMBL/GenBank/DDBJ whole genome shotgun (WGS) entry which is preliminary data.</text>
</comment>
<accession>A0AAD8Z0M8</accession>
<feature type="compositionally biased region" description="Low complexity" evidence="1">
    <location>
        <begin position="188"/>
        <end position="227"/>
    </location>
</feature>
<dbReference type="PANTHER" id="PTHR24401">
    <property type="entry name" value="SI:CH211-243P7.3-RELATED"/>
    <property type="match status" value="1"/>
</dbReference>
<dbReference type="AlphaFoldDB" id="A0AAD8Z0M8"/>
<feature type="compositionally biased region" description="Basic and acidic residues" evidence="1">
    <location>
        <begin position="108"/>
        <end position="119"/>
    </location>
</feature>
<dbReference type="InterPro" id="IPR046616">
    <property type="entry name" value="DUF6729"/>
</dbReference>
<evidence type="ECO:0000313" key="3">
    <source>
        <dbReference type="EMBL" id="KAK1789264.1"/>
    </source>
</evidence>
<evidence type="ECO:0000256" key="1">
    <source>
        <dbReference type="SAM" id="MobiDB-lite"/>
    </source>
</evidence>
<feature type="region of interest" description="Disordered" evidence="1">
    <location>
        <begin position="873"/>
        <end position="901"/>
    </location>
</feature>
<name>A0AAD8Z0M8_9TELE</name>
<sequence>MDYKPTFRRETSGELTLQPSPVAVEQSDAYKRRPAPSRAWSAERVREEAKEHGPVWAVPGSDIQMSADARCGICRHGVGGPSTGARGWRHFHLPCHGEQGCPGPVREPLPRRDESRRGAPDQGRVLLSWSVGPVSRGLRGTPERLVQGPVRGYVQWIRWQEVSPGSKMEALQKYIQHRDAKESGRPQTRSATASPSVPARAPAPNLSGVSGRQSSIASCSASEGSGARPASEGSCVRLLSVELARPETAQEPSDADLLAVSVELDTEAAHNGLDLLDAAVIIPSPDAFFHSRLFLWMPYRMWAFKLLCVQPECRRLGHKLTACGLYKTVQRVLDFSDWYFMATEYLECRRCKKKVAGWSQDILEQLDPVHREKFPAVLTYRLSCDKEVVCLMRGRTLGNSVTSLYRHLCVRHRQQWLAKSSEYLSVLKKFLAPGTDPSTITRHLPPMVPVPTPKWLLTVYVQDVLSRLEEMKARVTSIYGAVLKMDSTKKVTKKLAGAAASTAAWATNMGNEFGQVLISVLTAAEGEGLLPIVGKGKAAAMFHEWDQLVVRLDVCHFLRRFAAGVTTDSHQLYGLFTGRLSFCVFEWDAEDVARLQEARQSELGEAPRSRGRLTDAGYSGRPTAKELARHCRRHTRGAQETELLVQELLEDYMDVTDTMGIRLLDREKMEDIWQTQRRHLHCILDPPGVQLYRRVGQVTGGGVVLPVYRCARGSTSLESFHLHLNRFVPGTSASALHFQAYLLEGLVRWNEDRAAAAVEGSDPTQVCYSGQLQHCANQLSQQLLGLQLAEDYTRPGEYTGELIGVEYLYSQTGVVLQEDLGRDPDAPDGISDEDLPELEDEGFEDVDVGFDEFADPTCSELSLEPLPPLHRAAVEPRSPAASSRTRPDPAESSASGMTKETVPDCQVATQTQALCGDEEDHYHHVVNLADSLVDLRHQAFVTQQRVDSIVALWDKLPESDKGGVAYPPRHRDRLIKGRFKSSYSKTSVVAGTESLERCFLGQGSRPAQWPSVSCLVEAVCLALCRFHPAGQTVAGVRMNRYNTRKKKQEQDVLHLSGGQSSTPMVALEPLPPALSKLPERPTHRHPAFDFNIQQDASGQASQPVRGQPPLPPGETPTSSGPEGDIASATVATPAAPARPKAPQIMAWRWKKKAEAEAAAAAAATADGQAVPTKRCKHEHYACKQCGQPRIKEFGHSRFRGVHFCAAAAGKTVEQWMEEMKRGDAGQ</sequence>
<proteinExistence type="predicted"/>
<dbReference type="EMBL" id="JAROKS010000022">
    <property type="protein sequence ID" value="KAK1789264.1"/>
    <property type="molecule type" value="Genomic_DNA"/>
</dbReference>